<feature type="compositionally biased region" description="Low complexity" evidence="9">
    <location>
        <begin position="155"/>
        <end position="171"/>
    </location>
</feature>
<evidence type="ECO:0000313" key="12">
    <source>
        <dbReference type="Proteomes" id="UP000799424"/>
    </source>
</evidence>
<dbReference type="PANTHER" id="PTHR28259:SF1">
    <property type="entry name" value="FLUORIDE EXPORT PROTEIN 1-RELATED"/>
    <property type="match status" value="1"/>
</dbReference>
<feature type="transmembrane region" description="Helical" evidence="10">
    <location>
        <begin position="422"/>
        <end position="444"/>
    </location>
</feature>
<keyword evidence="12" id="KW-1185">Reference proteome</keyword>
<evidence type="ECO:0000256" key="3">
    <source>
        <dbReference type="ARBA" id="ARBA00022475"/>
    </source>
</evidence>
<keyword evidence="6 10" id="KW-0472">Membrane</keyword>
<dbReference type="PANTHER" id="PTHR28259">
    <property type="entry name" value="FLUORIDE EXPORT PROTEIN 1-RELATED"/>
    <property type="match status" value="1"/>
</dbReference>
<feature type="transmembrane region" description="Helical" evidence="10">
    <location>
        <begin position="318"/>
        <end position="339"/>
    </location>
</feature>
<gene>
    <name evidence="11" type="ORF">CC86DRAFT_370583</name>
</gene>
<feature type="compositionally biased region" description="Basic residues" evidence="9">
    <location>
        <begin position="87"/>
        <end position="100"/>
    </location>
</feature>
<dbReference type="HAMAP" id="MF_00454">
    <property type="entry name" value="FluC"/>
    <property type="match status" value="1"/>
</dbReference>
<feature type="region of interest" description="Disordered" evidence="9">
    <location>
        <begin position="147"/>
        <end position="212"/>
    </location>
</feature>
<evidence type="ECO:0000256" key="10">
    <source>
        <dbReference type="SAM" id="Phobius"/>
    </source>
</evidence>
<feature type="compositionally biased region" description="Basic and acidic residues" evidence="9">
    <location>
        <begin position="61"/>
        <end position="70"/>
    </location>
</feature>
<feature type="transmembrane region" description="Helical" evidence="10">
    <location>
        <begin position="478"/>
        <end position="503"/>
    </location>
</feature>
<dbReference type="GO" id="GO:1903425">
    <property type="term" value="F:fluoride transmembrane transporter activity"/>
    <property type="evidence" value="ECO:0007669"/>
    <property type="project" value="TreeGrafter"/>
</dbReference>
<keyword evidence="4 10" id="KW-0812">Transmembrane</keyword>
<evidence type="ECO:0008006" key="13">
    <source>
        <dbReference type="Google" id="ProtNLM"/>
    </source>
</evidence>
<feature type="transmembrane region" description="Helical" evidence="10">
    <location>
        <begin position="222"/>
        <end position="241"/>
    </location>
</feature>
<dbReference type="GO" id="GO:0005886">
    <property type="term" value="C:plasma membrane"/>
    <property type="evidence" value="ECO:0007669"/>
    <property type="project" value="UniProtKB-SubCell"/>
</dbReference>
<sequence>MAMMINNNDRYDEEDTPSKRESHFDQQRSSLRSDKSDSILRAHSRPNSRQRLDDFSLDLNTKTHTDRADSETLPSPSSPAPNVPYTRSRKSSIAKGKGRSRAPSSRGGSKSTPEEARRLEELLAPESWANPYELLAQPEIPLQALRAKGGTASNPPSRGSRTQQRSSRQPSFLSRLDPRAETPGSQLDITALPSMTAATRKPEFSEPPNAPLRRSSRIATEFYTISHLIFFALLGTLARLGLQALTFFPGAPIAFSELWPNVAGTFIIGFLSEDRRLFHAEWGRARSDEEERLPEPVDRPAEDHMREKARHAKAKKTIPLYIGLATGFCGSFTSFSSFVRDVFLALANDSRTPISHPYPPNTPIPTPSTTIARNGGYSFLALMAIIIVTISTCYSALHVGAHFALLLDPITPTLPFRLTRRFLDLLIVLLGWGCWIGAILLTVFPPQNAWRSQALFALIFAPLGCLARYYISLYLNPLLASFPLGTFTVNIFGTAVLGMAYDLQRVPLLASGIGGGSMVGCQVLQGIMDGFCGCLTTVSTWILEIDSLKKRHAYVYGGASVGVGLGLAVAIMGSVRWTVGWQGIICVV</sequence>
<dbReference type="Proteomes" id="UP000799424">
    <property type="component" value="Unassembled WGS sequence"/>
</dbReference>
<evidence type="ECO:0000256" key="2">
    <source>
        <dbReference type="ARBA" id="ARBA00004651"/>
    </source>
</evidence>
<dbReference type="Pfam" id="PF02537">
    <property type="entry name" value="CRCB"/>
    <property type="match status" value="2"/>
</dbReference>
<feature type="compositionally biased region" description="Low complexity" evidence="9">
    <location>
        <begin position="101"/>
        <end position="111"/>
    </location>
</feature>
<keyword evidence="5 10" id="KW-1133">Transmembrane helix</keyword>
<comment type="subcellular location">
    <subcellularLocation>
        <location evidence="2">Cell membrane</location>
        <topology evidence="2">Multi-pass membrane protein</topology>
    </subcellularLocation>
</comment>
<dbReference type="OrthoDB" id="409792at2759"/>
<feature type="transmembrane region" description="Helical" evidence="10">
    <location>
        <begin position="377"/>
        <end position="401"/>
    </location>
</feature>
<evidence type="ECO:0000256" key="1">
    <source>
        <dbReference type="ARBA" id="ARBA00002598"/>
    </source>
</evidence>
<feature type="transmembrane region" description="Helical" evidence="10">
    <location>
        <begin position="450"/>
        <end position="471"/>
    </location>
</feature>
<protein>
    <recommendedName>
        <fullName evidence="13">Chromosome condensation protein-like protein</fullName>
    </recommendedName>
</protein>
<organism evidence="11 12">
    <name type="scientific">Ophiobolus disseminans</name>
    <dbReference type="NCBI Taxonomy" id="1469910"/>
    <lineage>
        <taxon>Eukaryota</taxon>
        <taxon>Fungi</taxon>
        <taxon>Dikarya</taxon>
        <taxon>Ascomycota</taxon>
        <taxon>Pezizomycotina</taxon>
        <taxon>Dothideomycetes</taxon>
        <taxon>Pleosporomycetidae</taxon>
        <taxon>Pleosporales</taxon>
        <taxon>Pleosporineae</taxon>
        <taxon>Phaeosphaeriaceae</taxon>
        <taxon>Ophiobolus</taxon>
    </lineage>
</organism>
<dbReference type="InterPro" id="IPR003691">
    <property type="entry name" value="FluC"/>
</dbReference>
<comment type="catalytic activity">
    <reaction evidence="8">
        <text>fluoride(in) = fluoride(out)</text>
        <dbReference type="Rhea" id="RHEA:76159"/>
        <dbReference type="ChEBI" id="CHEBI:17051"/>
    </reaction>
    <physiologicalReaction direction="left-to-right" evidence="8">
        <dbReference type="Rhea" id="RHEA:76160"/>
    </physiologicalReaction>
</comment>
<accession>A0A6A6ZYX0</accession>
<reference evidence="11" key="1">
    <citation type="journal article" date="2020" name="Stud. Mycol.">
        <title>101 Dothideomycetes genomes: a test case for predicting lifestyles and emergence of pathogens.</title>
        <authorList>
            <person name="Haridas S."/>
            <person name="Albert R."/>
            <person name="Binder M."/>
            <person name="Bloem J."/>
            <person name="Labutti K."/>
            <person name="Salamov A."/>
            <person name="Andreopoulos B."/>
            <person name="Baker S."/>
            <person name="Barry K."/>
            <person name="Bills G."/>
            <person name="Bluhm B."/>
            <person name="Cannon C."/>
            <person name="Castanera R."/>
            <person name="Culley D."/>
            <person name="Daum C."/>
            <person name="Ezra D."/>
            <person name="Gonzalez J."/>
            <person name="Henrissat B."/>
            <person name="Kuo A."/>
            <person name="Liang C."/>
            <person name="Lipzen A."/>
            <person name="Lutzoni F."/>
            <person name="Magnuson J."/>
            <person name="Mondo S."/>
            <person name="Nolan M."/>
            <person name="Ohm R."/>
            <person name="Pangilinan J."/>
            <person name="Park H.-J."/>
            <person name="Ramirez L."/>
            <person name="Alfaro M."/>
            <person name="Sun H."/>
            <person name="Tritt A."/>
            <person name="Yoshinaga Y."/>
            <person name="Zwiers L.-H."/>
            <person name="Turgeon B."/>
            <person name="Goodwin S."/>
            <person name="Spatafora J."/>
            <person name="Crous P."/>
            <person name="Grigoriev I."/>
        </authorList>
    </citation>
    <scope>NUCLEOTIDE SEQUENCE</scope>
    <source>
        <strain evidence="11">CBS 113818</strain>
    </source>
</reference>
<feature type="transmembrane region" description="Helical" evidence="10">
    <location>
        <begin position="555"/>
        <end position="575"/>
    </location>
</feature>
<evidence type="ECO:0000256" key="8">
    <source>
        <dbReference type="ARBA" id="ARBA00035585"/>
    </source>
</evidence>
<proteinExistence type="inferred from homology"/>
<evidence type="ECO:0000256" key="7">
    <source>
        <dbReference type="ARBA" id="ARBA00035120"/>
    </source>
</evidence>
<feature type="transmembrane region" description="Helical" evidence="10">
    <location>
        <begin position="253"/>
        <end position="271"/>
    </location>
</feature>
<evidence type="ECO:0000256" key="4">
    <source>
        <dbReference type="ARBA" id="ARBA00022692"/>
    </source>
</evidence>
<evidence type="ECO:0000313" key="11">
    <source>
        <dbReference type="EMBL" id="KAF2825627.1"/>
    </source>
</evidence>
<evidence type="ECO:0000256" key="9">
    <source>
        <dbReference type="SAM" id="MobiDB-lite"/>
    </source>
</evidence>
<evidence type="ECO:0000256" key="5">
    <source>
        <dbReference type="ARBA" id="ARBA00022989"/>
    </source>
</evidence>
<keyword evidence="3" id="KW-1003">Cell membrane</keyword>
<dbReference type="AlphaFoldDB" id="A0A6A6ZYX0"/>
<comment type="similarity">
    <text evidence="7">Belongs to the fluoride channel Fluc/FEX (TC 1.A.43) family.</text>
</comment>
<feature type="region of interest" description="Disordered" evidence="9">
    <location>
        <begin position="1"/>
        <end position="117"/>
    </location>
</feature>
<name>A0A6A6ZYX0_9PLEO</name>
<comment type="function">
    <text evidence="1">Fluoride channel required for the rapid expulsion of cytoplasmic fluoride.</text>
</comment>
<dbReference type="EMBL" id="MU006227">
    <property type="protein sequence ID" value="KAF2825627.1"/>
    <property type="molecule type" value="Genomic_DNA"/>
</dbReference>
<feature type="compositionally biased region" description="Basic and acidic residues" evidence="9">
    <location>
        <begin position="16"/>
        <end position="40"/>
    </location>
</feature>
<feature type="transmembrane region" description="Helical" evidence="10">
    <location>
        <begin position="523"/>
        <end position="543"/>
    </location>
</feature>
<evidence type="ECO:0000256" key="6">
    <source>
        <dbReference type="ARBA" id="ARBA00023136"/>
    </source>
</evidence>